<organism evidence="8 9">
    <name type="scientific">Eubacterium pyruvativorans</name>
    <dbReference type="NCBI Taxonomy" id="155865"/>
    <lineage>
        <taxon>Bacteria</taxon>
        <taxon>Bacillati</taxon>
        <taxon>Bacillota</taxon>
        <taxon>Clostridia</taxon>
        <taxon>Eubacteriales</taxon>
        <taxon>Eubacteriaceae</taxon>
        <taxon>Eubacterium</taxon>
    </lineage>
</organism>
<dbReference type="InterPro" id="IPR019264">
    <property type="entry name" value="DUF2179"/>
</dbReference>
<feature type="transmembrane region" description="Helical" evidence="6">
    <location>
        <begin position="96"/>
        <end position="114"/>
    </location>
</feature>
<dbReference type="CDD" id="cd16380">
    <property type="entry name" value="YitT_C"/>
    <property type="match status" value="1"/>
</dbReference>
<dbReference type="PANTHER" id="PTHR33545:SF5">
    <property type="entry name" value="UPF0750 MEMBRANE PROTEIN YITT"/>
    <property type="match status" value="1"/>
</dbReference>
<evidence type="ECO:0000256" key="6">
    <source>
        <dbReference type="SAM" id="Phobius"/>
    </source>
</evidence>
<keyword evidence="3 6" id="KW-0812">Transmembrane</keyword>
<evidence type="ECO:0000256" key="1">
    <source>
        <dbReference type="ARBA" id="ARBA00004651"/>
    </source>
</evidence>
<comment type="subcellular location">
    <subcellularLocation>
        <location evidence="1">Cell membrane</location>
        <topology evidence="1">Multi-pass membrane protein</topology>
    </subcellularLocation>
</comment>
<dbReference type="PANTHER" id="PTHR33545">
    <property type="entry name" value="UPF0750 MEMBRANE PROTEIN YITT-RELATED"/>
    <property type="match status" value="1"/>
</dbReference>
<dbReference type="Proteomes" id="UP000198817">
    <property type="component" value="Unassembled WGS sequence"/>
</dbReference>
<dbReference type="STRING" id="155865.SAMN05216515_10168"/>
<sequence length="300" mass="33120">MTKQGIVNQVNHRKLLRKSLWIVIGNLSYAAGVNLMINPLHFYSGGFTGIAQLIRMFLVDVLRIPQIPGVDYLGIIYFLINVPFFLLALRVMGRRFCVETLISIVMASAFLTMIPIPKVPLVKDPMLAAMVGGLGSGFGAGIVLRAGSSQGGQDLIGVCLAKTHPNFKVGNIGIMISVAIYTICLFVYDVQTVLYSIIFAVVTGVLIDRVHTQNIKLEAMIFTKKEGMAQAIMTEMRRGVTDWDGEGAYTKENSHVLVTVISKYEEPALRQIIAKYDSQAFVILVENARVIGNFEKRFTD</sequence>
<proteinExistence type="predicted"/>
<dbReference type="AlphaFoldDB" id="A0A1I7FF31"/>
<keyword evidence="2" id="KW-1003">Cell membrane</keyword>
<gene>
    <name evidence="8" type="ORF">SAMN05216508_10299</name>
</gene>
<dbReference type="InterPro" id="IPR003740">
    <property type="entry name" value="YitT"/>
</dbReference>
<dbReference type="Pfam" id="PF02588">
    <property type="entry name" value="YitT_membrane"/>
    <property type="match status" value="1"/>
</dbReference>
<feature type="transmembrane region" description="Helical" evidence="6">
    <location>
        <begin position="169"/>
        <end position="188"/>
    </location>
</feature>
<dbReference type="EMBL" id="FPBT01000002">
    <property type="protein sequence ID" value="SFU34777.1"/>
    <property type="molecule type" value="Genomic_DNA"/>
</dbReference>
<reference evidence="8 9" key="1">
    <citation type="submission" date="2016-10" db="EMBL/GenBank/DDBJ databases">
        <authorList>
            <person name="de Groot N.N."/>
        </authorList>
    </citation>
    <scope>NUCLEOTIDE SEQUENCE [LARGE SCALE GENOMIC DNA]</scope>
    <source>
        <strain evidence="8 9">KHGC13</strain>
    </source>
</reference>
<dbReference type="Gene3D" id="3.30.70.120">
    <property type="match status" value="1"/>
</dbReference>
<evidence type="ECO:0000256" key="3">
    <source>
        <dbReference type="ARBA" id="ARBA00022692"/>
    </source>
</evidence>
<keyword evidence="9" id="KW-1185">Reference proteome</keyword>
<feature type="domain" description="DUF2179" evidence="7">
    <location>
        <begin position="238"/>
        <end position="292"/>
    </location>
</feature>
<dbReference type="Pfam" id="PF10035">
    <property type="entry name" value="DUF2179"/>
    <property type="match status" value="1"/>
</dbReference>
<protein>
    <submittedName>
        <fullName evidence="8">Uncharacterized membrane-anchored protein YitT, contains DUF161 and DUF2179 domains</fullName>
    </submittedName>
</protein>
<dbReference type="InterPro" id="IPR015867">
    <property type="entry name" value="N-reg_PII/ATP_PRibTrfase_C"/>
</dbReference>
<feature type="transmembrane region" description="Helical" evidence="6">
    <location>
        <begin position="72"/>
        <end position="89"/>
    </location>
</feature>
<dbReference type="PIRSF" id="PIRSF006483">
    <property type="entry name" value="Membrane_protein_YitT"/>
    <property type="match status" value="1"/>
</dbReference>
<evidence type="ECO:0000313" key="8">
    <source>
        <dbReference type="EMBL" id="SFU34777.1"/>
    </source>
</evidence>
<evidence type="ECO:0000256" key="4">
    <source>
        <dbReference type="ARBA" id="ARBA00022989"/>
    </source>
</evidence>
<name>A0A1I7FF31_9FIRM</name>
<dbReference type="GO" id="GO:0005886">
    <property type="term" value="C:plasma membrane"/>
    <property type="evidence" value="ECO:0007669"/>
    <property type="project" value="UniProtKB-SubCell"/>
</dbReference>
<keyword evidence="5 6" id="KW-0472">Membrane</keyword>
<evidence type="ECO:0000259" key="7">
    <source>
        <dbReference type="Pfam" id="PF10035"/>
    </source>
</evidence>
<feature type="transmembrane region" description="Helical" evidence="6">
    <location>
        <begin position="194"/>
        <end position="211"/>
    </location>
</feature>
<feature type="transmembrane region" description="Helical" evidence="6">
    <location>
        <begin position="20"/>
        <end position="37"/>
    </location>
</feature>
<dbReference type="OrthoDB" id="3180973at2"/>
<evidence type="ECO:0000256" key="2">
    <source>
        <dbReference type="ARBA" id="ARBA00022475"/>
    </source>
</evidence>
<evidence type="ECO:0000313" key="9">
    <source>
        <dbReference type="Proteomes" id="UP000198817"/>
    </source>
</evidence>
<keyword evidence="4 6" id="KW-1133">Transmembrane helix</keyword>
<evidence type="ECO:0000256" key="5">
    <source>
        <dbReference type="ARBA" id="ARBA00023136"/>
    </source>
</evidence>
<accession>A0A1I7FF31</accession>
<feature type="transmembrane region" description="Helical" evidence="6">
    <location>
        <begin position="126"/>
        <end position="148"/>
    </location>
</feature>
<dbReference type="InterPro" id="IPR051461">
    <property type="entry name" value="UPF0750_membrane"/>
</dbReference>